<evidence type="ECO:0000256" key="5">
    <source>
        <dbReference type="ARBA" id="ARBA00023157"/>
    </source>
</evidence>
<dbReference type="Proteomes" id="UP000026961">
    <property type="component" value="Chromosome 8"/>
</dbReference>
<keyword evidence="3 11" id="KW-0732">Signal</keyword>
<dbReference type="InterPro" id="IPR000719">
    <property type="entry name" value="Prot_kinase_dom"/>
</dbReference>
<dbReference type="PANTHER" id="PTHR47976:SF82">
    <property type="entry name" value="RECEPTOR-LIKE SERINE_THREONINE-PROTEIN KINASE"/>
    <property type="match status" value="1"/>
</dbReference>
<keyword evidence="4" id="KW-0430">Lectin</keyword>
<dbReference type="Pfam" id="PF07714">
    <property type="entry name" value="PK_Tyr_Ser-Thr"/>
    <property type="match status" value="1"/>
</dbReference>
<dbReference type="SUPFAM" id="SSF56112">
    <property type="entry name" value="Protein kinase-like (PK-like)"/>
    <property type="match status" value="1"/>
</dbReference>
<proteinExistence type="predicted"/>
<organism evidence="14">
    <name type="scientific">Oryza glumipatula</name>
    <dbReference type="NCBI Taxonomy" id="40148"/>
    <lineage>
        <taxon>Eukaryota</taxon>
        <taxon>Viridiplantae</taxon>
        <taxon>Streptophyta</taxon>
        <taxon>Embryophyta</taxon>
        <taxon>Tracheophyta</taxon>
        <taxon>Spermatophyta</taxon>
        <taxon>Magnoliopsida</taxon>
        <taxon>Liliopsida</taxon>
        <taxon>Poales</taxon>
        <taxon>Poaceae</taxon>
        <taxon>BOP clade</taxon>
        <taxon>Oryzoideae</taxon>
        <taxon>Oryzeae</taxon>
        <taxon>Oryzinae</taxon>
        <taxon>Oryza</taxon>
    </lineage>
</organism>
<dbReference type="PROSITE" id="PS50011">
    <property type="entry name" value="PROTEIN_KINASE_DOM"/>
    <property type="match status" value="1"/>
</dbReference>
<comment type="caution">
    <text evidence="9">Lacks conserved residue(s) required for the propagation of feature annotation.</text>
</comment>
<evidence type="ECO:0000259" key="13">
    <source>
        <dbReference type="PROSITE" id="PS50026"/>
    </source>
</evidence>
<dbReference type="AlphaFoldDB" id="A0A0E0ASJ0"/>
<dbReference type="InterPro" id="IPR017441">
    <property type="entry name" value="Protein_kinase_ATP_BS"/>
</dbReference>
<keyword evidence="6" id="KW-0675">Receptor</keyword>
<dbReference type="InterPro" id="IPR036426">
    <property type="entry name" value="Bulb-type_lectin_dom_sf"/>
</dbReference>
<dbReference type="EC" id="2.7.11.1" evidence="2"/>
<dbReference type="Pfam" id="PF00954">
    <property type="entry name" value="S_locus_glycop"/>
    <property type="match status" value="1"/>
</dbReference>
<dbReference type="InterPro" id="IPR000742">
    <property type="entry name" value="EGF"/>
</dbReference>
<dbReference type="GO" id="GO:0004674">
    <property type="term" value="F:protein serine/threonine kinase activity"/>
    <property type="evidence" value="ECO:0007669"/>
    <property type="project" value="UniProtKB-EC"/>
</dbReference>
<dbReference type="GO" id="GO:0016020">
    <property type="term" value="C:membrane"/>
    <property type="evidence" value="ECO:0007669"/>
    <property type="project" value="UniProtKB-SubCell"/>
</dbReference>
<comment type="subcellular location">
    <subcellularLocation>
        <location evidence="1">Membrane</location>
        <topology evidence="1">Single-pass type I membrane protein</topology>
    </subcellularLocation>
</comment>
<evidence type="ECO:0000256" key="9">
    <source>
        <dbReference type="PROSITE-ProRule" id="PRU00076"/>
    </source>
</evidence>
<evidence type="ECO:0000313" key="14">
    <source>
        <dbReference type="EnsemblPlants" id="OGLUM08G07480.1"/>
    </source>
</evidence>
<dbReference type="InterPro" id="IPR000858">
    <property type="entry name" value="S_locus_glycoprot_dom"/>
</dbReference>
<dbReference type="FunFam" id="1.10.510.10:FF:000537">
    <property type="entry name" value="Putative receptor-like protein kinase"/>
    <property type="match status" value="1"/>
</dbReference>
<feature type="chain" id="PRO_5002353957" description="non-specific serine/threonine protein kinase" evidence="11">
    <location>
        <begin position="23"/>
        <end position="693"/>
    </location>
</feature>
<dbReference type="PANTHER" id="PTHR47976">
    <property type="entry name" value="G-TYPE LECTIN S-RECEPTOR-LIKE SERINE/THREONINE-PROTEIN KINASE SD2-5"/>
    <property type="match status" value="1"/>
</dbReference>
<dbReference type="Gramene" id="OGLUM08G07480.1">
    <property type="protein sequence ID" value="OGLUM08G07480.1"/>
    <property type="gene ID" value="OGLUM08G07480"/>
</dbReference>
<dbReference type="GO" id="GO:0005524">
    <property type="term" value="F:ATP binding"/>
    <property type="evidence" value="ECO:0007669"/>
    <property type="project" value="UniProtKB-UniRule"/>
</dbReference>
<dbReference type="STRING" id="40148.A0A0E0ASJ0"/>
<evidence type="ECO:0000256" key="2">
    <source>
        <dbReference type="ARBA" id="ARBA00012513"/>
    </source>
</evidence>
<evidence type="ECO:0000313" key="15">
    <source>
        <dbReference type="Proteomes" id="UP000026961"/>
    </source>
</evidence>
<dbReference type="EnsemblPlants" id="OGLUM08G07480.1">
    <property type="protein sequence ID" value="OGLUM08G07480.1"/>
    <property type="gene ID" value="OGLUM08G07480"/>
</dbReference>
<keyword evidence="15" id="KW-1185">Reference proteome</keyword>
<dbReference type="Pfam" id="PF00069">
    <property type="entry name" value="Pkinase"/>
    <property type="match status" value="1"/>
</dbReference>
<dbReference type="Gene3D" id="1.10.510.10">
    <property type="entry name" value="Transferase(Phosphotransferase) domain 1"/>
    <property type="match status" value="1"/>
</dbReference>
<feature type="binding site" evidence="10">
    <location>
        <position position="457"/>
    </location>
    <ligand>
        <name>ATP</name>
        <dbReference type="ChEBI" id="CHEBI:30616"/>
    </ligand>
</feature>
<dbReference type="Gene3D" id="3.30.200.20">
    <property type="entry name" value="Phosphorylase Kinase, domain 1"/>
    <property type="match status" value="1"/>
</dbReference>
<dbReference type="HOGENOM" id="CLU_000288_116_2_1"/>
<evidence type="ECO:0000256" key="11">
    <source>
        <dbReference type="SAM" id="SignalP"/>
    </source>
</evidence>
<keyword evidence="9" id="KW-0245">EGF-like domain</keyword>
<dbReference type="eggNOG" id="ENOG502QT6D">
    <property type="taxonomic scope" value="Eukaryota"/>
</dbReference>
<evidence type="ECO:0000256" key="7">
    <source>
        <dbReference type="ARBA" id="ARBA00047899"/>
    </source>
</evidence>
<evidence type="ECO:0000259" key="12">
    <source>
        <dbReference type="PROSITE" id="PS50011"/>
    </source>
</evidence>
<reference evidence="14" key="1">
    <citation type="submission" date="2015-04" db="UniProtKB">
        <authorList>
            <consortium name="EnsemblPlants"/>
        </authorList>
    </citation>
    <scope>IDENTIFICATION</scope>
</reference>
<accession>A0A0E0ASJ0</accession>
<reference evidence="14" key="2">
    <citation type="submission" date="2018-05" db="EMBL/GenBank/DDBJ databases">
        <title>OgluRS3 (Oryza glumaepatula Reference Sequence Version 3).</title>
        <authorList>
            <person name="Zhang J."/>
            <person name="Kudrna D."/>
            <person name="Lee S."/>
            <person name="Talag J."/>
            <person name="Welchert J."/>
            <person name="Wing R.A."/>
        </authorList>
    </citation>
    <scope>NUCLEOTIDE SEQUENCE [LARGE SCALE GENOMIC DNA]</scope>
</reference>
<protein>
    <recommendedName>
        <fullName evidence="2">non-specific serine/threonine protein kinase</fullName>
        <ecNumber evidence="2">2.7.11.1</ecNumber>
    </recommendedName>
</protein>
<sequence>MPPYIIPLCLILFIIQASHSMGAQINETTIPQGSEINTAGPQSWVSPSGRFAFGFYPEGEGFSIGVWLVTDPSRFILWTAFRNDPPVSGGSILLTAGGSLQWIPPNQGFQGKNLPPGNQLFSSVSDTNHATGKYRLSNQPDGNLVMYPIGAIDPDSAYWNTGTYAQNFLLTLTLDPNGTLWLFDRNSPYRMVLFLTNQSLSASPDSESYYHLTLDADGILRLYSHVFFKQGGVPKTKVEWLVPPSNDRCNVKGVCGPNSFCQVTSSGETSCSCLPGFEFLSANQSTQGCWRAQTGGCTRNSPNGDIGLVATMVTVKNTSWSDRSYNIPPQSPTIEECKAICMSDCACEIAMFDSYCSKQMLPIRYGKRVPGSNTTLFVKVYSYEPKRTASATSTAMLTSGAALAMLSLVLLSVSVMLCKRRPFLSCQQIAEELGRGAYGTVFKGVLTNSGNKGIAVKRLERMAEDGEREFQREVRAIARTHHRNEGVCSGSATKRDATLPSWSNRIAIALDVARGLQYLHEEIEVPIIHCNIKPESILIDSSGMAKIADFGLAKLLIGNQTKTFTGVRGTRGYLAPEWSKNTAITVKVDIYSFAVMLLEIISCRKSMALKLAGEECNISEWAYEYMFSGEMKEVAAGKGVDEVELERMVKIGIWCTQNEPVTRPVMKSVVQMMEGSMQVQRPPPPASFSQSLR</sequence>
<comment type="catalytic activity">
    <reaction evidence="8">
        <text>L-seryl-[protein] + ATP = O-phospho-L-seryl-[protein] + ADP + H(+)</text>
        <dbReference type="Rhea" id="RHEA:17989"/>
        <dbReference type="Rhea" id="RHEA-COMP:9863"/>
        <dbReference type="Rhea" id="RHEA-COMP:11604"/>
        <dbReference type="ChEBI" id="CHEBI:15378"/>
        <dbReference type="ChEBI" id="CHEBI:29999"/>
        <dbReference type="ChEBI" id="CHEBI:30616"/>
        <dbReference type="ChEBI" id="CHEBI:83421"/>
        <dbReference type="ChEBI" id="CHEBI:456216"/>
        <dbReference type="EC" id="2.7.11.1"/>
    </reaction>
</comment>
<evidence type="ECO:0000256" key="4">
    <source>
        <dbReference type="ARBA" id="ARBA00022734"/>
    </source>
</evidence>
<dbReference type="PROSITE" id="PS50026">
    <property type="entry name" value="EGF_3"/>
    <property type="match status" value="1"/>
</dbReference>
<dbReference type="SUPFAM" id="SSF51110">
    <property type="entry name" value="alpha-D-mannose-specific plant lectins"/>
    <property type="match status" value="1"/>
</dbReference>
<dbReference type="InterPro" id="IPR011009">
    <property type="entry name" value="Kinase-like_dom_sf"/>
</dbReference>
<name>A0A0E0ASJ0_9ORYZ</name>
<dbReference type="Gene3D" id="2.90.10.10">
    <property type="entry name" value="Bulb-type lectin domain"/>
    <property type="match status" value="1"/>
</dbReference>
<evidence type="ECO:0000256" key="6">
    <source>
        <dbReference type="ARBA" id="ARBA00023170"/>
    </source>
</evidence>
<keyword evidence="5" id="KW-1015">Disulfide bond</keyword>
<dbReference type="PROSITE" id="PS00107">
    <property type="entry name" value="PROTEIN_KINASE_ATP"/>
    <property type="match status" value="1"/>
</dbReference>
<keyword evidence="10" id="KW-0547">Nucleotide-binding</keyword>
<comment type="catalytic activity">
    <reaction evidence="7">
        <text>L-threonyl-[protein] + ATP = O-phospho-L-threonyl-[protein] + ADP + H(+)</text>
        <dbReference type="Rhea" id="RHEA:46608"/>
        <dbReference type="Rhea" id="RHEA-COMP:11060"/>
        <dbReference type="Rhea" id="RHEA-COMP:11605"/>
        <dbReference type="ChEBI" id="CHEBI:15378"/>
        <dbReference type="ChEBI" id="CHEBI:30013"/>
        <dbReference type="ChEBI" id="CHEBI:30616"/>
        <dbReference type="ChEBI" id="CHEBI:61977"/>
        <dbReference type="ChEBI" id="CHEBI:456216"/>
        <dbReference type="EC" id="2.7.11.1"/>
    </reaction>
</comment>
<evidence type="ECO:0000256" key="8">
    <source>
        <dbReference type="ARBA" id="ARBA00048679"/>
    </source>
</evidence>
<evidence type="ECO:0000256" key="1">
    <source>
        <dbReference type="ARBA" id="ARBA00004479"/>
    </source>
</evidence>
<dbReference type="InterPro" id="IPR051343">
    <property type="entry name" value="G-type_lectin_kinases/EP1-like"/>
</dbReference>
<evidence type="ECO:0000256" key="3">
    <source>
        <dbReference type="ARBA" id="ARBA00022729"/>
    </source>
</evidence>
<dbReference type="InterPro" id="IPR001245">
    <property type="entry name" value="Ser-Thr/Tyr_kinase_cat_dom"/>
</dbReference>
<evidence type="ECO:0000256" key="10">
    <source>
        <dbReference type="PROSITE-ProRule" id="PRU10141"/>
    </source>
</evidence>
<keyword evidence="10" id="KW-0067">ATP-binding</keyword>
<feature type="signal peptide" evidence="11">
    <location>
        <begin position="1"/>
        <end position="22"/>
    </location>
</feature>
<feature type="domain" description="EGF-like" evidence="13">
    <location>
        <begin position="245"/>
        <end position="283"/>
    </location>
</feature>
<feature type="domain" description="Protein kinase" evidence="12">
    <location>
        <begin position="427"/>
        <end position="677"/>
    </location>
</feature>
<dbReference type="GO" id="GO:0048544">
    <property type="term" value="P:recognition of pollen"/>
    <property type="evidence" value="ECO:0007669"/>
    <property type="project" value="InterPro"/>
</dbReference>
<dbReference type="FunFam" id="2.90.10.10:FF:000026">
    <property type="entry name" value="Serine/threonine-protein kinase"/>
    <property type="match status" value="1"/>
</dbReference>